<feature type="non-terminal residue" evidence="3">
    <location>
        <position position="1"/>
    </location>
</feature>
<keyword evidence="2" id="KW-0663">Pyridoxal phosphate</keyword>
<dbReference type="Gene3D" id="3.40.640.10">
    <property type="entry name" value="Type I PLP-dependent aspartate aminotransferase-like (Major domain)"/>
    <property type="match status" value="1"/>
</dbReference>
<evidence type="ECO:0000256" key="1">
    <source>
        <dbReference type="ARBA" id="ARBA00001933"/>
    </source>
</evidence>
<dbReference type="InterPro" id="IPR015422">
    <property type="entry name" value="PyrdxlP-dep_Trfase_small"/>
</dbReference>
<dbReference type="AlphaFoldDB" id="X0V4F1"/>
<comment type="caution">
    <text evidence="3">The sequence shown here is derived from an EMBL/GenBank/DDBJ whole genome shotgun (WGS) entry which is preliminary data.</text>
</comment>
<dbReference type="Gene3D" id="3.90.1150.10">
    <property type="entry name" value="Aspartate Aminotransferase, domain 1"/>
    <property type="match status" value="1"/>
</dbReference>
<dbReference type="InterPro" id="IPR015424">
    <property type="entry name" value="PyrdxlP-dep_Trfase"/>
</dbReference>
<evidence type="ECO:0008006" key="4">
    <source>
        <dbReference type="Google" id="ProtNLM"/>
    </source>
</evidence>
<reference evidence="3" key="1">
    <citation type="journal article" date="2014" name="Front. Microbiol.">
        <title>High frequency of phylogenetically diverse reductive dehalogenase-homologous genes in deep subseafloor sedimentary metagenomes.</title>
        <authorList>
            <person name="Kawai M."/>
            <person name="Futagami T."/>
            <person name="Toyoda A."/>
            <person name="Takaki Y."/>
            <person name="Nishi S."/>
            <person name="Hori S."/>
            <person name="Arai W."/>
            <person name="Tsubouchi T."/>
            <person name="Morono Y."/>
            <person name="Uchiyama I."/>
            <person name="Ito T."/>
            <person name="Fujiyama A."/>
            <person name="Inagaki F."/>
            <person name="Takami H."/>
        </authorList>
    </citation>
    <scope>NUCLEOTIDE SEQUENCE</scope>
    <source>
        <strain evidence="3">Expedition CK06-06</strain>
    </source>
</reference>
<comment type="cofactor">
    <cofactor evidence="1">
        <name>pyridoxal 5'-phosphate</name>
        <dbReference type="ChEBI" id="CHEBI:597326"/>
    </cofactor>
</comment>
<sequence>AYATPPEVNARPGLTTIDMRRGTLEAERDAFIPLDWNRSWLQYQLPRLNDVAAIIVECPPDDGGQEHASDWLYELAREASLVNTLFVLDEVVTGFRYGLQGASGHYGLNGLVDLYCFGKTIGNGFPIAALAGRKHIMDELTKGVHFSGTFFGFPLGLAAAKATLRQLRESPPWDHLYDVGNYLKEQWNALPIPYKLHGHPTRPVIDDDTLDDAFDDLRRHLFNRGHIWVDHPIYVTTAHTSADVDALVTAAGGVGTVKLLLLGLGSVGTRHCS</sequence>
<accession>X0V4F1</accession>
<dbReference type="GO" id="GO:0030170">
    <property type="term" value="F:pyridoxal phosphate binding"/>
    <property type="evidence" value="ECO:0007669"/>
    <property type="project" value="InterPro"/>
</dbReference>
<proteinExistence type="predicted"/>
<dbReference type="PANTHER" id="PTHR43713:SF3">
    <property type="entry name" value="GLUTAMATE-1-SEMIALDEHYDE 2,1-AMINOMUTASE 1, CHLOROPLASTIC-RELATED"/>
    <property type="match status" value="1"/>
</dbReference>
<dbReference type="InterPro" id="IPR005814">
    <property type="entry name" value="Aminotrans_3"/>
</dbReference>
<dbReference type="SUPFAM" id="SSF53383">
    <property type="entry name" value="PLP-dependent transferases"/>
    <property type="match status" value="1"/>
</dbReference>
<protein>
    <recommendedName>
        <fullName evidence="4">Aminotransferase class III-fold pyridoxal phosphate-dependent enzyme</fullName>
    </recommendedName>
</protein>
<dbReference type="PROSITE" id="PS00600">
    <property type="entry name" value="AA_TRANSFER_CLASS_3"/>
    <property type="match status" value="1"/>
</dbReference>
<dbReference type="Pfam" id="PF00202">
    <property type="entry name" value="Aminotran_3"/>
    <property type="match status" value="1"/>
</dbReference>
<dbReference type="InterPro" id="IPR049704">
    <property type="entry name" value="Aminotrans_3_PPA_site"/>
</dbReference>
<evidence type="ECO:0000313" key="3">
    <source>
        <dbReference type="EMBL" id="GAG06272.1"/>
    </source>
</evidence>
<evidence type="ECO:0000256" key="2">
    <source>
        <dbReference type="ARBA" id="ARBA00022898"/>
    </source>
</evidence>
<name>X0V4F1_9ZZZZ</name>
<organism evidence="3">
    <name type="scientific">marine sediment metagenome</name>
    <dbReference type="NCBI Taxonomy" id="412755"/>
    <lineage>
        <taxon>unclassified sequences</taxon>
        <taxon>metagenomes</taxon>
        <taxon>ecological metagenomes</taxon>
    </lineage>
</organism>
<dbReference type="GO" id="GO:0008483">
    <property type="term" value="F:transaminase activity"/>
    <property type="evidence" value="ECO:0007669"/>
    <property type="project" value="InterPro"/>
</dbReference>
<dbReference type="InterPro" id="IPR015421">
    <property type="entry name" value="PyrdxlP-dep_Trfase_major"/>
</dbReference>
<dbReference type="EMBL" id="BARS01020352">
    <property type="protein sequence ID" value="GAG06272.1"/>
    <property type="molecule type" value="Genomic_DNA"/>
</dbReference>
<feature type="non-terminal residue" evidence="3">
    <location>
        <position position="273"/>
    </location>
</feature>
<dbReference type="PANTHER" id="PTHR43713">
    <property type="entry name" value="GLUTAMATE-1-SEMIALDEHYDE 2,1-AMINOMUTASE"/>
    <property type="match status" value="1"/>
</dbReference>
<gene>
    <name evidence="3" type="ORF">S01H1_32830</name>
</gene>